<keyword evidence="3" id="KW-1185">Reference proteome</keyword>
<organism evidence="2 3">
    <name type="scientific">Ornithinimicrobium kibberense</name>
    <dbReference type="NCBI Taxonomy" id="282060"/>
    <lineage>
        <taxon>Bacteria</taxon>
        <taxon>Bacillati</taxon>
        <taxon>Actinomycetota</taxon>
        <taxon>Actinomycetes</taxon>
        <taxon>Micrococcales</taxon>
        <taxon>Ornithinimicrobiaceae</taxon>
        <taxon>Ornithinimicrobium</taxon>
    </lineage>
</organism>
<protein>
    <submittedName>
        <fullName evidence="2">Uncharacterized protein</fullName>
    </submittedName>
</protein>
<gene>
    <name evidence="2" type="ORF">ACFFN0_00015</name>
</gene>
<evidence type="ECO:0000256" key="1">
    <source>
        <dbReference type="SAM" id="MobiDB-lite"/>
    </source>
</evidence>
<dbReference type="RefSeq" id="WP_141338679.1">
    <property type="nucleotide sequence ID" value="NZ_JBHMAX010000001.1"/>
</dbReference>
<feature type="region of interest" description="Disordered" evidence="1">
    <location>
        <begin position="47"/>
        <end position="68"/>
    </location>
</feature>
<sequence>MTAAGDPHPRPVTGDDVVDGALDDLDRRLAGDGDPVEAVVDAHRALQRRLNDPGTSNGPGQARPGPPG</sequence>
<evidence type="ECO:0000313" key="2">
    <source>
        <dbReference type="EMBL" id="MFB9730427.1"/>
    </source>
</evidence>
<evidence type="ECO:0000313" key="3">
    <source>
        <dbReference type="Proteomes" id="UP001589613"/>
    </source>
</evidence>
<comment type="caution">
    <text evidence="2">The sequence shown here is derived from an EMBL/GenBank/DDBJ whole genome shotgun (WGS) entry which is preliminary data.</text>
</comment>
<name>A0ABV5UXZ1_9MICO</name>
<accession>A0ABV5UXZ1</accession>
<dbReference type="Proteomes" id="UP001589613">
    <property type="component" value="Unassembled WGS sequence"/>
</dbReference>
<reference evidence="2 3" key="1">
    <citation type="submission" date="2024-09" db="EMBL/GenBank/DDBJ databases">
        <authorList>
            <person name="Sun Q."/>
            <person name="Mori K."/>
        </authorList>
    </citation>
    <scope>NUCLEOTIDE SEQUENCE [LARGE SCALE GENOMIC DNA]</scope>
    <source>
        <strain evidence="2 3">JCM 12763</strain>
    </source>
</reference>
<proteinExistence type="predicted"/>
<dbReference type="EMBL" id="JBHMAX010000001">
    <property type="protein sequence ID" value="MFB9730427.1"/>
    <property type="molecule type" value="Genomic_DNA"/>
</dbReference>